<dbReference type="InterPro" id="IPR036388">
    <property type="entry name" value="WH-like_DNA-bd_sf"/>
</dbReference>
<feature type="domain" description="Cullin family profile" evidence="5">
    <location>
        <begin position="440"/>
        <end position="669"/>
    </location>
</feature>
<dbReference type="SUPFAM" id="SSF74788">
    <property type="entry name" value="Cullin repeat-like"/>
    <property type="match status" value="1"/>
</dbReference>
<evidence type="ECO:0000259" key="5">
    <source>
        <dbReference type="PROSITE" id="PS50069"/>
    </source>
</evidence>
<dbReference type="SMART" id="SM00182">
    <property type="entry name" value="CULLIN"/>
    <property type="match status" value="1"/>
</dbReference>
<evidence type="ECO:0000256" key="3">
    <source>
        <dbReference type="RuleBase" id="RU003829"/>
    </source>
</evidence>
<dbReference type="SUPFAM" id="SSF46785">
    <property type="entry name" value="Winged helix' DNA-binding domain"/>
    <property type="match status" value="1"/>
</dbReference>
<sequence>MPPAASSSSSATFPHSQSQATWVEPTKDDKPPKDADLRTAWSFLQVGVEHMMSRMHLGMSYSYYILLFTAVYDFCTQPGKSGTAPFSANRGGASLQGADLYRSLHNWLSEHCKKMREQSENLSDLELLKFYATQWDRYTTGARYVNKLFNYLNKHWVKREKDEGRKEVYTVYTLALVAWKQNFFRHFTVQSGGMSRLTQAVLRQVEQQRNGEPIDSSLLKKVIDSYVSLGLDEADAQRQNLDVYREYFQVPFLGTTEHYYRAESSAFVGSNSVSDYMKKAEARLQEELDRVNLYLNDSTRADLKAKCETVLIAEHNKLMWGEFQSLLDADRVDDLARMYNLLSRIIGGLDPLRERFGEHVKKAGQAAVEKVLPAPGAVSETGKAESLDPKSYIEALLEVHTKYTEVVEGPFRAEMGFNKSLDQACRDFCNQNAAASTSTRSPELLASYCDQLMKKSNKDLDAESLEAALNQTMIIFKFIDDKDVFQKFYQKKLAQRLVSSLSASDDSESSMITKLKEVSGFDYTNKLSRMFTDVNLSKDLAERFKDRESSAGVSSDLDFHPLVLGTNFWPLAPQQTDFNIPREIRSTYDRFTGFHNEVHQGRKLTWLWHVSKNELRTTYLPQKYIFMTSCYQMAILTQFNENDNITYNEILTGTKIAEGILKPQLALLVKAKVLIQEGENYDLNLNFKSKKIRVQLNQAVKSEQKAEAKEVLAAVDEDRKFIYQATIVRLMKGRKTMQHQALIQEVTAQISSKFTPKIPEIKKAIDYLIDKEYLERSADSNNT</sequence>
<reference evidence="6 7" key="1">
    <citation type="submission" date="2024-01" db="EMBL/GenBank/DDBJ databases">
        <title>Comparative genomics of Cryptococcus and Kwoniella reveals pathogenesis evolution and contrasting modes of karyotype evolution via chromosome fusion or intercentromeric recombination.</title>
        <authorList>
            <person name="Coelho M.A."/>
            <person name="David-Palma M."/>
            <person name="Shea T."/>
            <person name="Bowers K."/>
            <person name="McGinley-Smith S."/>
            <person name="Mohammad A.W."/>
            <person name="Gnirke A."/>
            <person name="Yurkov A.M."/>
            <person name="Nowrousian M."/>
            <person name="Sun S."/>
            <person name="Cuomo C.A."/>
            <person name="Heitman J."/>
        </authorList>
    </citation>
    <scope>NUCLEOTIDE SEQUENCE [LARGE SCALE GENOMIC DNA]</scope>
    <source>
        <strain evidence="6">CBS 11374</strain>
    </source>
</reference>
<dbReference type="PANTHER" id="PTHR11932">
    <property type="entry name" value="CULLIN"/>
    <property type="match status" value="1"/>
</dbReference>
<dbReference type="InterPro" id="IPR001373">
    <property type="entry name" value="Cullin_N"/>
</dbReference>
<dbReference type="SMART" id="SM00884">
    <property type="entry name" value="Cullin_Nedd8"/>
    <property type="match status" value="1"/>
</dbReference>
<feature type="compositionally biased region" description="Low complexity" evidence="4">
    <location>
        <begin position="1"/>
        <end position="11"/>
    </location>
</feature>
<name>A0ABZ1D246_9TREE</name>
<dbReference type="Pfam" id="PF00888">
    <property type="entry name" value="Cullin"/>
    <property type="match status" value="1"/>
</dbReference>
<dbReference type="SUPFAM" id="SSF75632">
    <property type="entry name" value="Cullin homology domain"/>
    <property type="match status" value="1"/>
</dbReference>
<dbReference type="InterPro" id="IPR059120">
    <property type="entry name" value="Cullin-like_AB"/>
</dbReference>
<proteinExistence type="inferred from homology"/>
<dbReference type="InterPro" id="IPR036390">
    <property type="entry name" value="WH_DNA-bd_sf"/>
</dbReference>
<feature type="region of interest" description="Disordered" evidence="4">
    <location>
        <begin position="1"/>
        <end position="34"/>
    </location>
</feature>
<organism evidence="6 7">
    <name type="scientific">Kwoniella shivajii</name>
    <dbReference type="NCBI Taxonomy" id="564305"/>
    <lineage>
        <taxon>Eukaryota</taxon>
        <taxon>Fungi</taxon>
        <taxon>Dikarya</taxon>
        <taxon>Basidiomycota</taxon>
        <taxon>Agaricomycotina</taxon>
        <taxon>Tremellomycetes</taxon>
        <taxon>Tremellales</taxon>
        <taxon>Cryptococcaceae</taxon>
        <taxon>Kwoniella</taxon>
    </lineage>
</organism>
<dbReference type="Pfam" id="PF10557">
    <property type="entry name" value="Cullin_Nedd8"/>
    <property type="match status" value="1"/>
</dbReference>
<comment type="similarity">
    <text evidence="1 2 3">Belongs to the cullin family.</text>
</comment>
<dbReference type="PROSITE" id="PS50069">
    <property type="entry name" value="CULLIN_2"/>
    <property type="match status" value="1"/>
</dbReference>
<dbReference type="InterPro" id="IPR045093">
    <property type="entry name" value="Cullin"/>
</dbReference>
<dbReference type="Gene3D" id="4.10.1030.10">
    <property type="entry name" value="Ring Box Chain A, domain 5"/>
    <property type="match status" value="1"/>
</dbReference>
<gene>
    <name evidence="6" type="ORF">IL334_005070</name>
</gene>
<evidence type="ECO:0000256" key="4">
    <source>
        <dbReference type="SAM" id="MobiDB-lite"/>
    </source>
</evidence>
<dbReference type="Gene3D" id="1.20.1310.10">
    <property type="entry name" value="Cullin Repeats"/>
    <property type="match status" value="4"/>
</dbReference>
<evidence type="ECO:0000313" key="7">
    <source>
        <dbReference type="Proteomes" id="UP001329825"/>
    </source>
</evidence>
<dbReference type="Proteomes" id="UP001329825">
    <property type="component" value="Chromosome 6"/>
</dbReference>
<keyword evidence="7" id="KW-1185">Reference proteome</keyword>
<dbReference type="RefSeq" id="XP_062792835.1">
    <property type="nucleotide sequence ID" value="XM_062936784.1"/>
</dbReference>
<dbReference type="InterPro" id="IPR036317">
    <property type="entry name" value="Cullin_homology_sf"/>
</dbReference>
<dbReference type="InterPro" id="IPR016158">
    <property type="entry name" value="Cullin_homology"/>
</dbReference>
<dbReference type="Gene3D" id="1.10.10.10">
    <property type="entry name" value="Winged helix-like DNA-binding domain superfamily/Winged helix DNA-binding domain"/>
    <property type="match status" value="2"/>
</dbReference>
<evidence type="ECO:0000256" key="1">
    <source>
        <dbReference type="ARBA" id="ARBA00006019"/>
    </source>
</evidence>
<dbReference type="EMBL" id="CP141886">
    <property type="protein sequence ID" value="WRT68095.1"/>
    <property type="molecule type" value="Genomic_DNA"/>
</dbReference>
<dbReference type="InterPro" id="IPR019559">
    <property type="entry name" value="Cullin_neddylation_domain"/>
</dbReference>
<dbReference type="Pfam" id="PF26557">
    <property type="entry name" value="Cullin_AB"/>
    <property type="match status" value="1"/>
</dbReference>
<accession>A0ABZ1D246</accession>
<feature type="compositionally biased region" description="Polar residues" evidence="4">
    <location>
        <begin position="12"/>
        <end position="21"/>
    </location>
</feature>
<evidence type="ECO:0000256" key="2">
    <source>
        <dbReference type="PROSITE-ProRule" id="PRU00330"/>
    </source>
</evidence>
<dbReference type="GeneID" id="87957201"/>
<feature type="compositionally biased region" description="Basic and acidic residues" evidence="4">
    <location>
        <begin position="25"/>
        <end position="34"/>
    </location>
</feature>
<evidence type="ECO:0000313" key="6">
    <source>
        <dbReference type="EMBL" id="WRT68095.1"/>
    </source>
</evidence>
<protein>
    <recommendedName>
        <fullName evidence="5">Cullin family profile domain-containing protein</fullName>
    </recommendedName>
</protein>
<dbReference type="InterPro" id="IPR016159">
    <property type="entry name" value="Cullin_repeat-like_dom_sf"/>
</dbReference>